<protein>
    <submittedName>
        <fullName evidence="4">Hsp20/alpha crystallin family protein</fullName>
    </submittedName>
</protein>
<organism evidence="4">
    <name type="scientific">Thermodesulfatator atlanticus</name>
    <dbReference type="NCBI Taxonomy" id="501497"/>
    <lineage>
        <taxon>Bacteria</taxon>
        <taxon>Pseudomonadati</taxon>
        <taxon>Thermodesulfobacteriota</taxon>
        <taxon>Thermodesulfobacteria</taxon>
        <taxon>Thermodesulfobacteriales</taxon>
        <taxon>Thermodesulfatatoraceae</taxon>
        <taxon>Thermodesulfatator</taxon>
    </lineage>
</organism>
<evidence type="ECO:0000313" key="4">
    <source>
        <dbReference type="EMBL" id="HHI97121.1"/>
    </source>
</evidence>
<dbReference type="CDD" id="cd06464">
    <property type="entry name" value="ACD_sHsps-like"/>
    <property type="match status" value="1"/>
</dbReference>
<evidence type="ECO:0000256" key="2">
    <source>
        <dbReference type="RuleBase" id="RU003616"/>
    </source>
</evidence>
<dbReference type="PROSITE" id="PS01031">
    <property type="entry name" value="SHSP"/>
    <property type="match status" value="1"/>
</dbReference>
<dbReference type="Pfam" id="PF00011">
    <property type="entry name" value="HSP20"/>
    <property type="match status" value="1"/>
</dbReference>
<dbReference type="Gene3D" id="2.60.40.790">
    <property type="match status" value="1"/>
</dbReference>
<comment type="caution">
    <text evidence="4">The sequence shown here is derived from an EMBL/GenBank/DDBJ whole genome shotgun (WGS) entry which is preliminary data.</text>
</comment>
<dbReference type="InterPro" id="IPR008978">
    <property type="entry name" value="HSP20-like_chaperone"/>
</dbReference>
<gene>
    <name evidence="4" type="ORF">ENJ96_04645</name>
</gene>
<proteinExistence type="inferred from homology"/>
<dbReference type="AlphaFoldDB" id="A0A7V5U2I9"/>
<accession>A0A7V5U2I9</accession>
<dbReference type="InterPro" id="IPR002068">
    <property type="entry name" value="A-crystallin/Hsp20_dom"/>
</dbReference>
<sequence>MAVIRILWSEGLSKLHRQMQAYLNELLYYQVRCLPLPESWVPPVDIFEIPQALVVVVTCPGAERERFDIRLDGHFLYVKGYRSYPLRGRVYQLEGEYGPFERLIRLPFPVTSKGAEAVFEEGLLKIFLPKQGH</sequence>
<dbReference type="Proteomes" id="UP000886101">
    <property type="component" value="Unassembled WGS sequence"/>
</dbReference>
<name>A0A7V5U2I9_9BACT</name>
<evidence type="ECO:0000259" key="3">
    <source>
        <dbReference type="PROSITE" id="PS01031"/>
    </source>
</evidence>
<comment type="similarity">
    <text evidence="1 2">Belongs to the small heat shock protein (HSP20) family.</text>
</comment>
<dbReference type="SUPFAM" id="SSF49764">
    <property type="entry name" value="HSP20-like chaperones"/>
    <property type="match status" value="1"/>
</dbReference>
<reference evidence="4" key="1">
    <citation type="journal article" date="2020" name="mSystems">
        <title>Genome- and Community-Level Interaction Insights into Carbon Utilization and Element Cycling Functions of Hydrothermarchaeota in Hydrothermal Sediment.</title>
        <authorList>
            <person name="Zhou Z."/>
            <person name="Liu Y."/>
            <person name="Xu W."/>
            <person name="Pan J."/>
            <person name="Luo Z.H."/>
            <person name="Li M."/>
        </authorList>
    </citation>
    <scope>NUCLEOTIDE SEQUENCE [LARGE SCALE GENOMIC DNA]</scope>
    <source>
        <strain evidence="4">HyVt-533</strain>
    </source>
</reference>
<feature type="domain" description="SHSP" evidence="3">
    <location>
        <begin position="35"/>
        <end position="133"/>
    </location>
</feature>
<evidence type="ECO:0000256" key="1">
    <source>
        <dbReference type="PROSITE-ProRule" id="PRU00285"/>
    </source>
</evidence>
<dbReference type="EMBL" id="DROK01000138">
    <property type="protein sequence ID" value="HHI97121.1"/>
    <property type="molecule type" value="Genomic_DNA"/>
</dbReference>